<name>A0A1F7JJ89_9BACT</name>
<organism evidence="2 3">
    <name type="scientific">Candidatus Roizmanbacteria bacterium RIFCSPLOWO2_01_FULL_45_11</name>
    <dbReference type="NCBI Taxonomy" id="1802070"/>
    <lineage>
        <taxon>Bacteria</taxon>
        <taxon>Candidatus Roizmaniibacteriota</taxon>
    </lineage>
</organism>
<dbReference type="PROSITE" id="PS00409">
    <property type="entry name" value="PROKAR_NTER_METHYL"/>
    <property type="match status" value="1"/>
</dbReference>
<gene>
    <name evidence="2" type="ORF">A3B56_00830</name>
</gene>
<reference evidence="2 3" key="1">
    <citation type="journal article" date="2016" name="Nat. Commun.">
        <title>Thousands of microbial genomes shed light on interconnected biogeochemical processes in an aquifer system.</title>
        <authorList>
            <person name="Anantharaman K."/>
            <person name="Brown C.T."/>
            <person name="Hug L.A."/>
            <person name="Sharon I."/>
            <person name="Castelle C.J."/>
            <person name="Probst A.J."/>
            <person name="Thomas B.C."/>
            <person name="Singh A."/>
            <person name="Wilkins M.J."/>
            <person name="Karaoz U."/>
            <person name="Brodie E.L."/>
            <person name="Williams K.H."/>
            <person name="Hubbard S.S."/>
            <person name="Banfield J.F."/>
        </authorList>
    </citation>
    <scope>NUCLEOTIDE SEQUENCE [LARGE SCALE GENOMIC DNA]</scope>
</reference>
<keyword evidence="1" id="KW-0472">Membrane</keyword>
<evidence type="ECO:0000313" key="2">
    <source>
        <dbReference type="EMBL" id="OGK55688.1"/>
    </source>
</evidence>
<dbReference type="Pfam" id="PF07963">
    <property type="entry name" value="N_methyl"/>
    <property type="match status" value="1"/>
</dbReference>
<comment type="caution">
    <text evidence="2">The sequence shown here is derived from an EMBL/GenBank/DDBJ whole genome shotgun (WGS) entry which is preliminary data.</text>
</comment>
<evidence type="ECO:0000256" key="1">
    <source>
        <dbReference type="SAM" id="Phobius"/>
    </source>
</evidence>
<dbReference type="AlphaFoldDB" id="A0A1F7JJ89"/>
<dbReference type="InterPro" id="IPR045584">
    <property type="entry name" value="Pilin-like"/>
</dbReference>
<protein>
    <recommendedName>
        <fullName evidence="4">Prepilin-type N-terminal cleavage/methylation domain-containing protein</fullName>
    </recommendedName>
</protein>
<feature type="transmembrane region" description="Helical" evidence="1">
    <location>
        <begin position="12"/>
        <end position="33"/>
    </location>
</feature>
<dbReference type="InterPro" id="IPR012902">
    <property type="entry name" value="N_methyl_site"/>
</dbReference>
<dbReference type="EMBL" id="MGAU01000002">
    <property type="protein sequence ID" value="OGK55688.1"/>
    <property type="molecule type" value="Genomic_DNA"/>
</dbReference>
<evidence type="ECO:0008006" key="4">
    <source>
        <dbReference type="Google" id="ProtNLM"/>
    </source>
</evidence>
<evidence type="ECO:0000313" key="3">
    <source>
        <dbReference type="Proteomes" id="UP000178486"/>
    </source>
</evidence>
<accession>A0A1F7JJ89</accession>
<keyword evidence="1" id="KW-1133">Transmembrane helix</keyword>
<dbReference type="Proteomes" id="UP000178486">
    <property type="component" value="Unassembled WGS sequence"/>
</dbReference>
<dbReference type="NCBIfam" id="TIGR02532">
    <property type="entry name" value="IV_pilin_GFxxxE"/>
    <property type="match status" value="1"/>
</dbReference>
<proteinExistence type="predicted"/>
<dbReference type="Gene3D" id="3.30.700.10">
    <property type="entry name" value="Glycoprotein, Type 4 Pilin"/>
    <property type="match status" value="1"/>
</dbReference>
<keyword evidence="1" id="KW-0812">Transmembrane</keyword>
<sequence>MKKQLPRGFTLVEMIISVALLAVIGLLMNMILLNSMRAILKAQSVKEVKQTGDFAMSVITQRLRNAVSVASCTAAMNTITLMNPDGTTTTISVVEDPPGSGVRKIRADTGGAIQILTTSNNVTVNTTNTLVFNCTSTTGRIGITYVLDHVRSANLPFEQRASISYATTVVLRNWYMW</sequence>
<dbReference type="SUPFAM" id="SSF54523">
    <property type="entry name" value="Pili subunits"/>
    <property type="match status" value="1"/>
</dbReference>